<dbReference type="Proteomes" id="UP000016935">
    <property type="component" value="Unassembled WGS sequence"/>
</dbReference>
<evidence type="ECO:0000313" key="8">
    <source>
        <dbReference type="Proteomes" id="UP000016935"/>
    </source>
</evidence>
<dbReference type="InterPro" id="IPR016164">
    <property type="entry name" value="FAD-linked_Oxase-like_C"/>
</dbReference>
<dbReference type="InterPro" id="IPR050416">
    <property type="entry name" value="FAD-linked_Oxidoreductase"/>
</dbReference>
<organism evidence="7 8">
    <name type="scientific">Exserohilum turcicum (strain 28A)</name>
    <name type="common">Northern leaf blight fungus</name>
    <name type="synonym">Setosphaeria turcica</name>
    <dbReference type="NCBI Taxonomy" id="671987"/>
    <lineage>
        <taxon>Eukaryota</taxon>
        <taxon>Fungi</taxon>
        <taxon>Dikarya</taxon>
        <taxon>Ascomycota</taxon>
        <taxon>Pezizomycotina</taxon>
        <taxon>Dothideomycetes</taxon>
        <taxon>Pleosporomycetidae</taxon>
        <taxon>Pleosporales</taxon>
        <taxon>Pleosporineae</taxon>
        <taxon>Pleosporaceae</taxon>
        <taxon>Exserohilum</taxon>
    </lineage>
</organism>
<comment type="cofactor">
    <cofactor evidence="1">
        <name>FAD</name>
        <dbReference type="ChEBI" id="CHEBI:57692"/>
    </cofactor>
</comment>
<dbReference type="InterPro" id="IPR012951">
    <property type="entry name" value="BBE"/>
</dbReference>
<keyword evidence="8" id="KW-1185">Reference proteome</keyword>
<dbReference type="PROSITE" id="PS51387">
    <property type="entry name" value="FAD_PCMH"/>
    <property type="match status" value="1"/>
</dbReference>
<dbReference type="AlphaFoldDB" id="R0K7P7"/>
<dbReference type="PANTHER" id="PTHR42973">
    <property type="entry name" value="BINDING OXIDOREDUCTASE, PUTATIVE (AFU_ORTHOLOGUE AFUA_1G17690)-RELATED"/>
    <property type="match status" value="1"/>
</dbReference>
<evidence type="ECO:0000313" key="7">
    <source>
        <dbReference type="EMBL" id="EOA85544.1"/>
    </source>
</evidence>
<feature type="domain" description="FAD-binding PCMH-type" evidence="6">
    <location>
        <begin position="32"/>
        <end position="206"/>
    </location>
</feature>
<dbReference type="Gene3D" id="3.30.465.10">
    <property type="match status" value="1"/>
</dbReference>
<dbReference type="eggNOG" id="KOG1231">
    <property type="taxonomic scope" value="Eukaryota"/>
</dbReference>
<dbReference type="GO" id="GO:0016491">
    <property type="term" value="F:oxidoreductase activity"/>
    <property type="evidence" value="ECO:0007669"/>
    <property type="project" value="UniProtKB-KW"/>
</dbReference>
<dbReference type="PANTHER" id="PTHR42973:SF39">
    <property type="entry name" value="FAD-BINDING PCMH-TYPE DOMAIN-CONTAINING PROTEIN"/>
    <property type="match status" value="1"/>
</dbReference>
<dbReference type="InterPro" id="IPR016169">
    <property type="entry name" value="FAD-bd_PCMH_sub2"/>
</dbReference>
<protein>
    <recommendedName>
        <fullName evidence="6">FAD-binding PCMH-type domain-containing protein</fullName>
    </recommendedName>
</protein>
<dbReference type="GeneID" id="19404606"/>
<keyword evidence="3" id="KW-0285">Flavoprotein</keyword>
<comment type="similarity">
    <text evidence="2">Belongs to the oxygen-dependent FAD-linked oxidoreductase family.</text>
</comment>
<proteinExistence type="inferred from homology"/>
<reference evidence="7 8" key="1">
    <citation type="journal article" date="2012" name="PLoS Pathog.">
        <title>Diverse lifestyles and strategies of plant pathogenesis encoded in the genomes of eighteen Dothideomycetes fungi.</title>
        <authorList>
            <person name="Ohm R.A."/>
            <person name="Feau N."/>
            <person name="Henrissat B."/>
            <person name="Schoch C.L."/>
            <person name="Horwitz B.A."/>
            <person name="Barry K.W."/>
            <person name="Condon B.J."/>
            <person name="Copeland A.C."/>
            <person name="Dhillon B."/>
            <person name="Glaser F."/>
            <person name="Hesse C.N."/>
            <person name="Kosti I."/>
            <person name="LaButti K."/>
            <person name="Lindquist E.A."/>
            <person name="Lucas S."/>
            <person name="Salamov A.A."/>
            <person name="Bradshaw R.E."/>
            <person name="Ciuffetti L."/>
            <person name="Hamelin R.C."/>
            <person name="Kema G.H.J."/>
            <person name="Lawrence C."/>
            <person name="Scott J.A."/>
            <person name="Spatafora J.W."/>
            <person name="Turgeon B.G."/>
            <person name="de Wit P.J.G.M."/>
            <person name="Zhong S."/>
            <person name="Goodwin S.B."/>
            <person name="Grigoriev I.V."/>
        </authorList>
    </citation>
    <scope>NUCLEOTIDE SEQUENCE [LARGE SCALE GENOMIC DNA]</scope>
    <source>
        <strain evidence="8">28A</strain>
    </source>
</reference>
<dbReference type="Pfam" id="PF08031">
    <property type="entry name" value="BBE"/>
    <property type="match status" value="1"/>
</dbReference>
<name>R0K7P7_EXST2</name>
<dbReference type="Gene3D" id="3.40.462.20">
    <property type="match status" value="1"/>
</dbReference>
<evidence type="ECO:0000256" key="1">
    <source>
        <dbReference type="ARBA" id="ARBA00001974"/>
    </source>
</evidence>
<dbReference type="InterPro" id="IPR016166">
    <property type="entry name" value="FAD-bd_PCMH"/>
</dbReference>
<gene>
    <name evidence="7" type="ORF">SETTUDRAFT_40269</name>
</gene>
<accession>R0K7P7</accession>
<dbReference type="InterPro" id="IPR006094">
    <property type="entry name" value="Oxid_FAD_bind_N"/>
</dbReference>
<dbReference type="RefSeq" id="XP_008026824.1">
    <property type="nucleotide sequence ID" value="XM_008028633.1"/>
</dbReference>
<evidence type="ECO:0000256" key="5">
    <source>
        <dbReference type="ARBA" id="ARBA00023002"/>
    </source>
</evidence>
<evidence type="ECO:0000256" key="4">
    <source>
        <dbReference type="ARBA" id="ARBA00022827"/>
    </source>
</evidence>
<sequence length="465" mass="50982">MAVLAVSHETSRPLKDLPEVERVKLLAAKLRDSLKESTVLTPDSEGYAKSIQRWSDAVEMQAEYSVSFAVCGGKHSSSGASSSTGGLVIDRGKMRAVKVDTENNIVKAQGGCIWEDVDHAAAEYGLAMVGGTINHTETRTLGGGYGWLSGRYGLTIDLLLSVQMVLADGTTVTVSKDEHPDLFWAVRGAGHCFGVAVEFTFQAYPQKNQIWGGQMVFPASTRLEAVIDFANRLLETTSGDSAMVMGITHPPFMQELAVIATVFHNGPEVEALKVFKPLLDLAPRVNTVKERPYREMNSVMNHAVDYGGRKLSKGACFKTPLRAPFVRSLMEELQRLHSQVPGSKKSIMLFEFFHTAKLNSVASDATAFANRGTHQNLMFGPFWDRAEDDVAVRVWARGVAKLAKTELELAIQGTNEKIGEYGNYDAMAAKPREIFGSNLERLREVKAVYDPNNVFNKSYALITPA</sequence>
<dbReference type="STRING" id="671987.R0K7P7"/>
<keyword evidence="4" id="KW-0274">FAD</keyword>
<evidence type="ECO:0000259" key="6">
    <source>
        <dbReference type="PROSITE" id="PS51387"/>
    </source>
</evidence>
<keyword evidence="5" id="KW-0560">Oxidoreductase</keyword>
<dbReference type="GO" id="GO:0071949">
    <property type="term" value="F:FAD binding"/>
    <property type="evidence" value="ECO:0007669"/>
    <property type="project" value="InterPro"/>
</dbReference>
<dbReference type="SUPFAM" id="SSF55103">
    <property type="entry name" value="FAD-linked oxidases, C-terminal domain"/>
    <property type="match status" value="1"/>
</dbReference>
<reference evidence="7 8" key="2">
    <citation type="journal article" date="2013" name="PLoS Genet.">
        <title>Comparative genome structure, secondary metabolite, and effector coding capacity across Cochliobolus pathogens.</title>
        <authorList>
            <person name="Condon B.J."/>
            <person name="Leng Y."/>
            <person name="Wu D."/>
            <person name="Bushley K.E."/>
            <person name="Ohm R.A."/>
            <person name="Otillar R."/>
            <person name="Martin J."/>
            <person name="Schackwitz W."/>
            <person name="Grimwood J."/>
            <person name="MohdZainudin N."/>
            <person name="Xue C."/>
            <person name="Wang R."/>
            <person name="Manning V.A."/>
            <person name="Dhillon B."/>
            <person name="Tu Z.J."/>
            <person name="Steffenson B.J."/>
            <person name="Salamov A."/>
            <person name="Sun H."/>
            <person name="Lowry S."/>
            <person name="LaButti K."/>
            <person name="Han J."/>
            <person name="Copeland A."/>
            <person name="Lindquist E."/>
            <person name="Barry K."/>
            <person name="Schmutz J."/>
            <person name="Baker S.E."/>
            <person name="Ciuffetti L.M."/>
            <person name="Grigoriev I.V."/>
            <person name="Zhong S."/>
            <person name="Turgeon B.G."/>
        </authorList>
    </citation>
    <scope>NUCLEOTIDE SEQUENCE [LARGE SCALE GENOMIC DNA]</scope>
    <source>
        <strain evidence="8">28A</strain>
    </source>
</reference>
<evidence type="ECO:0000256" key="3">
    <source>
        <dbReference type="ARBA" id="ARBA00022630"/>
    </source>
</evidence>
<dbReference type="SUPFAM" id="SSF56176">
    <property type="entry name" value="FAD-binding/transporter-associated domain-like"/>
    <property type="match status" value="1"/>
</dbReference>
<dbReference type="InterPro" id="IPR036318">
    <property type="entry name" value="FAD-bd_PCMH-like_sf"/>
</dbReference>
<dbReference type="InterPro" id="IPR016167">
    <property type="entry name" value="FAD-bd_PCMH_sub1"/>
</dbReference>
<dbReference type="OrthoDB" id="415825at2759"/>
<dbReference type="Pfam" id="PF01565">
    <property type="entry name" value="FAD_binding_4"/>
    <property type="match status" value="1"/>
</dbReference>
<dbReference type="HOGENOM" id="CLU_018354_10_0_1"/>
<evidence type="ECO:0000256" key="2">
    <source>
        <dbReference type="ARBA" id="ARBA00005466"/>
    </source>
</evidence>
<dbReference type="Gene3D" id="3.30.43.10">
    <property type="entry name" value="Uridine Diphospho-n-acetylenolpyruvylglucosamine Reductase, domain 2"/>
    <property type="match status" value="1"/>
</dbReference>
<dbReference type="EMBL" id="KB908692">
    <property type="protein sequence ID" value="EOA85544.1"/>
    <property type="molecule type" value="Genomic_DNA"/>
</dbReference>